<name>A0ABD1YDY1_9MARC</name>
<dbReference type="EMBL" id="JBHFFA010000004">
    <property type="protein sequence ID" value="KAL2628883.1"/>
    <property type="molecule type" value="Genomic_DNA"/>
</dbReference>
<keyword evidence="2" id="KW-1185">Reference proteome</keyword>
<gene>
    <name evidence="1" type="ORF">R1flu_013569</name>
</gene>
<reference evidence="1 2" key="1">
    <citation type="submission" date="2024-09" db="EMBL/GenBank/DDBJ databases">
        <title>Chromosome-scale assembly of Riccia fluitans.</title>
        <authorList>
            <person name="Paukszto L."/>
            <person name="Sawicki J."/>
            <person name="Karawczyk K."/>
            <person name="Piernik-Szablinska J."/>
            <person name="Szczecinska M."/>
            <person name="Mazdziarz M."/>
        </authorList>
    </citation>
    <scope>NUCLEOTIDE SEQUENCE [LARGE SCALE GENOMIC DNA]</scope>
    <source>
        <strain evidence="1">Rf_01</strain>
        <tissue evidence="1">Aerial parts of the thallus</tissue>
    </source>
</reference>
<evidence type="ECO:0000313" key="1">
    <source>
        <dbReference type="EMBL" id="KAL2628883.1"/>
    </source>
</evidence>
<accession>A0ABD1YDY1</accession>
<dbReference type="AlphaFoldDB" id="A0ABD1YDY1"/>
<evidence type="ECO:0000313" key="2">
    <source>
        <dbReference type="Proteomes" id="UP001605036"/>
    </source>
</evidence>
<protein>
    <recommendedName>
        <fullName evidence="3">Transposase</fullName>
    </recommendedName>
</protein>
<organism evidence="1 2">
    <name type="scientific">Riccia fluitans</name>
    <dbReference type="NCBI Taxonomy" id="41844"/>
    <lineage>
        <taxon>Eukaryota</taxon>
        <taxon>Viridiplantae</taxon>
        <taxon>Streptophyta</taxon>
        <taxon>Embryophyta</taxon>
        <taxon>Marchantiophyta</taxon>
        <taxon>Marchantiopsida</taxon>
        <taxon>Marchantiidae</taxon>
        <taxon>Marchantiales</taxon>
        <taxon>Ricciaceae</taxon>
        <taxon>Riccia</taxon>
    </lineage>
</organism>
<evidence type="ECO:0008006" key="3">
    <source>
        <dbReference type="Google" id="ProtNLM"/>
    </source>
</evidence>
<comment type="caution">
    <text evidence="1">The sequence shown here is derived from an EMBL/GenBank/DDBJ whole genome shotgun (WGS) entry which is preliminary data.</text>
</comment>
<proteinExistence type="predicted"/>
<dbReference type="Proteomes" id="UP001605036">
    <property type="component" value="Unassembled WGS sequence"/>
</dbReference>
<sequence length="240" mass="27118">MREDYWQKFQHKLKLRAAVRVIQMGGKFEKRNESTVRPWFKDDGWSLHDAVSETVAAIKEQHELNQLREEGDEAVTAGCTSLSLPRGTSQSFWMGQEELELGFIAILRGLRDHGSIINSLYIQIVLRGFLKAKWPESLAENGGAFTCSRSLVKSWVKSKLGWTFRQATTAASVLPSDHKAKGLQMVLRAAYLNLMHSIHPDFGVIMDQTAVRLQPLGSERHSSVKVHGRSKYRGLKISDK</sequence>